<dbReference type="GO" id="GO:0009523">
    <property type="term" value="C:photosystem II"/>
    <property type="evidence" value="ECO:0007669"/>
    <property type="project" value="UniProtKB-KW"/>
</dbReference>
<keyword evidence="3" id="KW-0732">Signal</keyword>
<proteinExistence type="predicted"/>
<evidence type="ECO:0000313" key="5">
    <source>
        <dbReference type="EMBL" id="AVR87125.1"/>
    </source>
</evidence>
<dbReference type="InterPro" id="IPR028203">
    <property type="entry name" value="PSII_CF48-like_dom"/>
</dbReference>
<dbReference type="PANTHER" id="PTHR47199">
    <property type="entry name" value="PHOTOSYSTEM II STABILITY/ASSEMBLY FACTOR HCF136, CHLOROPLASTIC"/>
    <property type="match status" value="1"/>
</dbReference>
<keyword evidence="1" id="KW-0602">Photosynthesis</keyword>
<dbReference type="RefSeq" id="WP_107219582.1">
    <property type="nucleotide sequence ID" value="NZ_CP028339.1"/>
</dbReference>
<dbReference type="KEGG" id="tak:Tharo_0174"/>
<protein>
    <submittedName>
        <fullName evidence="5">PSII_BNR super family protein</fullName>
    </submittedName>
</protein>
<organism evidence="5 6">
    <name type="scientific">Thauera aromatica K172</name>
    <dbReference type="NCBI Taxonomy" id="44139"/>
    <lineage>
        <taxon>Bacteria</taxon>
        <taxon>Pseudomonadati</taxon>
        <taxon>Pseudomonadota</taxon>
        <taxon>Betaproteobacteria</taxon>
        <taxon>Rhodocyclales</taxon>
        <taxon>Zoogloeaceae</taxon>
        <taxon>Thauera</taxon>
    </lineage>
</organism>
<feature type="domain" description="Photosynthesis system II assembly factor Ycf48/Hcf136-like" evidence="4">
    <location>
        <begin position="78"/>
        <end position="125"/>
    </location>
</feature>
<evidence type="ECO:0000256" key="1">
    <source>
        <dbReference type="ARBA" id="ARBA00022531"/>
    </source>
</evidence>
<dbReference type="GO" id="GO:0015979">
    <property type="term" value="P:photosynthesis"/>
    <property type="evidence" value="ECO:0007669"/>
    <property type="project" value="UniProtKB-KW"/>
</dbReference>
<name>A0A2R4BIH9_THAAR</name>
<sequence length="356" mass="37122">MKSTFSGLAGLRRVSFGVLAALLAGAVSAAGPVVDALDRPAVRTAQAAHAVLLGAAQAGDSLIAVGERGIIVRSDDQGASWQQISVPVSVTLTAVRFADARHGYAVGHGGTVLTTSDGGQAWERRLDGRQIARMALEAAQKADAARAVREAEQLVADGPDKPLLDVLVFDHQRAVVVGAYGLAFATDDGGRTWASWMDRLDNPRGFHLYAIRRHGERLLVVGEQGLVRFSEDGGRTFAPIQTPYGGSFFTAELPAEDVFVTAGLRGNVWRSMDAGASWMQLPVPMPASITGSALRADGSPVFVNQAGMVLGELDGALVPVNATPLPSLNGVLPKPDGTLLALGIHGAVSVKPGDQK</sequence>
<feature type="signal peptide" evidence="3">
    <location>
        <begin position="1"/>
        <end position="29"/>
    </location>
</feature>
<keyword evidence="6" id="KW-1185">Reference proteome</keyword>
<dbReference type="Gene3D" id="2.130.10.10">
    <property type="entry name" value="YVTN repeat-like/Quinoprotein amine dehydrogenase"/>
    <property type="match status" value="2"/>
</dbReference>
<evidence type="ECO:0000256" key="3">
    <source>
        <dbReference type="SAM" id="SignalP"/>
    </source>
</evidence>
<keyword evidence="2" id="KW-0604">Photosystem II</keyword>
<feature type="chain" id="PRO_5015339663" evidence="3">
    <location>
        <begin position="30"/>
        <end position="356"/>
    </location>
</feature>
<dbReference type="EMBL" id="CP028339">
    <property type="protein sequence ID" value="AVR87125.1"/>
    <property type="molecule type" value="Genomic_DNA"/>
</dbReference>
<dbReference type="PANTHER" id="PTHR47199:SF2">
    <property type="entry name" value="PHOTOSYSTEM II STABILITY_ASSEMBLY FACTOR HCF136, CHLOROPLASTIC"/>
    <property type="match status" value="1"/>
</dbReference>
<feature type="domain" description="Photosynthesis system II assembly factor Ycf48/Hcf136-like" evidence="4">
    <location>
        <begin position="160"/>
        <end position="281"/>
    </location>
</feature>
<dbReference type="OrthoDB" id="9767885at2"/>
<gene>
    <name evidence="5" type="ORF">Tharo_0174</name>
</gene>
<evidence type="ECO:0000259" key="4">
    <source>
        <dbReference type="Pfam" id="PF14870"/>
    </source>
</evidence>
<reference evidence="5 6" key="1">
    <citation type="submission" date="2018-03" db="EMBL/GenBank/DDBJ databases">
        <title>Complete genome sequence of Thauera aromatica, a model organism for studying aromatic compound degradation under denitrifying conditions.</title>
        <authorList>
            <person name="Lo H.-Y."/>
            <person name="Goris T."/>
            <person name="Boll M."/>
            <person name="Mueller J.A."/>
        </authorList>
    </citation>
    <scope>NUCLEOTIDE SEQUENCE [LARGE SCALE GENOMIC DNA]</scope>
    <source>
        <strain evidence="5 6">K172</strain>
    </source>
</reference>
<evidence type="ECO:0000256" key="2">
    <source>
        <dbReference type="ARBA" id="ARBA00023276"/>
    </source>
</evidence>
<dbReference type="SUPFAM" id="SSF110296">
    <property type="entry name" value="Oligoxyloglucan reducing end-specific cellobiohydrolase"/>
    <property type="match status" value="1"/>
</dbReference>
<dbReference type="Proteomes" id="UP000241885">
    <property type="component" value="Chromosome"/>
</dbReference>
<evidence type="ECO:0000313" key="6">
    <source>
        <dbReference type="Proteomes" id="UP000241885"/>
    </source>
</evidence>
<accession>A0A2R4BIH9</accession>
<dbReference type="Pfam" id="PF14870">
    <property type="entry name" value="PSII_BNR"/>
    <property type="match status" value="2"/>
</dbReference>
<dbReference type="InterPro" id="IPR015943">
    <property type="entry name" value="WD40/YVTN_repeat-like_dom_sf"/>
</dbReference>
<dbReference type="AlphaFoldDB" id="A0A2R4BIH9"/>